<evidence type="ECO:0000256" key="3">
    <source>
        <dbReference type="ARBA" id="ARBA00022723"/>
    </source>
</evidence>
<organism evidence="12 13">
    <name type="scientific">Trichosporon asahii var. asahii (strain ATCC 90039 / CBS 2479 / JCM 2466 / KCTC 7840 / NBRC 103889/ NCYC 2677 / UAMH 7654)</name>
    <name type="common">Yeast</name>
    <dbReference type="NCBI Taxonomy" id="1186058"/>
    <lineage>
        <taxon>Eukaryota</taxon>
        <taxon>Fungi</taxon>
        <taxon>Dikarya</taxon>
        <taxon>Basidiomycota</taxon>
        <taxon>Agaricomycotina</taxon>
        <taxon>Tremellomycetes</taxon>
        <taxon>Trichosporonales</taxon>
        <taxon>Trichosporonaceae</taxon>
        <taxon>Trichosporon</taxon>
    </lineage>
</organism>
<keyword evidence="8" id="KW-0804">Transcription</keyword>
<evidence type="ECO:0000256" key="1">
    <source>
        <dbReference type="ARBA" id="ARBA00004604"/>
    </source>
</evidence>
<name>J5RF94_TRIAS</name>
<dbReference type="OrthoDB" id="428577at2759"/>
<dbReference type="GeneID" id="25988052"/>
<evidence type="ECO:0000256" key="4">
    <source>
        <dbReference type="ARBA" id="ARBA00022771"/>
    </source>
</evidence>
<accession>J5RF94</accession>
<feature type="compositionally biased region" description="Acidic residues" evidence="10">
    <location>
        <begin position="140"/>
        <end position="151"/>
    </location>
</feature>
<feature type="compositionally biased region" description="Low complexity" evidence="10">
    <location>
        <begin position="69"/>
        <end position="85"/>
    </location>
</feature>
<gene>
    <name evidence="12" type="ORF">A1Q1_04539</name>
</gene>
<sequence>MARRNRRCPVCKTRRYVKDSNTGADIQGVISENHAVDYSAGHALQKRRVRKGPRTNKRELYGQRDQNYLADRGAADSAATASTGLEGTVGPSRCVRATSPLPSTSDQRGEGSRSPSPGPSRQQPSQPMADEKHDEKYDEKEDSDEDTDSERDLEAQFATEADEKSDEKGTDDENPLEDTAVDVSDDSDDDGADKEEGLQALEEVPTEDTPERPQERVITVSDTLICLVLGLWMVRAPFTVVNHNKIPFIEFFKSTQLPAEMKKRMNGPVARTSAELTADVTYEEVLSLLNMAEVNLSIVAPEYITIRPKPAEQRPDEVNNRQKKDKRAEEERRKKERAEYEITKQYSVIMPEMSIAAAWVIVMKLAYGLDGTERQALLPDDPLIGRPRAEDWLKELKKRKERGEFNYKQHLEHHEEAIDAFLNDAEEVLLKNREQERWAASNFPLPPKSRLPEAPTAWQSWAPFRAHAAANPVTQAPPIPSSTRNDALPLMPGEKIRSFDASDVTGTLPPDFELVADCAAQVAGVETQELLEIVEVFERRLEKLRPKRQLELGNSQRSSKKLARTHTILRNSRYR</sequence>
<evidence type="ECO:0000256" key="9">
    <source>
        <dbReference type="ARBA" id="ARBA00023242"/>
    </source>
</evidence>
<dbReference type="KEGG" id="tasa:A1Q1_04539"/>
<evidence type="ECO:0000256" key="2">
    <source>
        <dbReference type="ARBA" id="ARBA00006899"/>
    </source>
</evidence>
<dbReference type="RefSeq" id="XP_014183447.1">
    <property type="nucleotide sequence ID" value="XM_014327972.1"/>
</dbReference>
<feature type="region of interest" description="Disordered" evidence="10">
    <location>
        <begin position="552"/>
        <end position="575"/>
    </location>
</feature>
<dbReference type="EMBL" id="ALBS01000027">
    <property type="protein sequence ID" value="EJT52328.1"/>
    <property type="molecule type" value="Genomic_DNA"/>
</dbReference>
<dbReference type="Pfam" id="PF20645">
    <property type="entry name" value="Rrn7_cyclin_C"/>
    <property type="match status" value="1"/>
</dbReference>
<feature type="compositionally biased region" description="Basic residues" evidence="10">
    <location>
        <begin position="44"/>
        <end position="55"/>
    </location>
</feature>
<evidence type="ECO:0000256" key="8">
    <source>
        <dbReference type="ARBA" id="ARBA00023163"/>
    </source>
</evidence>
<evidence type="ECO:0000256" key="6">
    <source>
        <dbReference type="ARBA" id="ARBA00023015"/>
    </source>
</evidence>
<reference evidence="12 13" key="1">
    <citation type="journal article" date="2012" name="Eukaryot. Cell">
        <title>Draft genome sequence of CBS 2479, the standard type strain of Trichosporon asahii.</title>
        <authorList>
            <person name="Yang R.Y."/>
            <person name="Li H.T."/>
            <person name="Zhu H."/>
            <person name="Zhou G.P."/>
            <person name="Wang M."/>
            <person name="Wang L."/>
        </authorList>
    </citation>
    <scope>NUCLEOTIDE SEQUENCE [LARGE SCALE GENOMIC DNA]</scope>
    <source>
        <strain evidence="13">ATCC 90039 / CBS 2479 / JCM 2466 / KCTC 7840 / NCYC 2677 / UAMH 7654</strain>
    </source>
</reference>
<comment type="caution">
    <text evidence="12">The sequence shown here is derived from an EMBL/GenBank/DDBJ whole genome shotgun (WGS) entry which is preliminary data.</text>
</comment>
<dbReference type="Proteomes" id="UP000002748">
    <property type="component" value="Unassembled WGS sequence"/>
</dbReference>
<comment type="similarity">
    <text evidence="2">Belongs to the RRN7/TAF1B family.</text>
</comment>
<evidence type="ECO:0000256" key="5">
    <source>
        <dbReference type="ARBA" id="ARBA00022833"/>
    </source>
</evidence>
<dbReference type="AlphaFoldDB" id="J5RF94"/>
<evidence type="ECO:0000256" key="7">
    <source>
        <dbReference type="ARBA" id="ARBA00023125"/>
    </source>
</evidence>
<dbReference type="GO" id="GO:0001164">
    <property type="term" value="F:RNA polymerase I core promoter sequence-specific DNA binding"/>
    <property type="evidence" value="ECO:0007669"/>
    <property type="project" value="InterPro"/>
</dbReference>
<protein>
    <recommendedName>
        <fullName evidence="11">Rrn7/TAF1B C-terminal cyclin domain-containing protein</fullName>
    </recommendedName>
</protein>
<dbReference type="InterPro" id="IPR048538">
    <property type="entry name" value="Rrn7_cyclin_C"/>
</dbReference>
<keyword evidence="3" id="KW-0479">Metal-binding</keyword>
<comment type="subcellular location">
    <subcellularLocation>
        <location evidence="1">Nucleus</location>
        <location evidence="1">Nucleolus</location>
    </subcellularLocation>
</comment>
<dbReference type="InterPro" id="IPR033599">
    <property type="entry name" value="TAF1B/Rrn7"/>
</dbReference>
<keyword evidence="5" id="KW-0862">Zinc</keyword>
<feature type="region of interest" description="Disordered" evidence="10">
    <location>
        <begin position="310"/>
        <end position="336"/>
    </location>
</feature>
<feature type="compositionally biased region" description="Basic and acidic residues" evidence="10">
    <location>
        <begin position="129"/>
        <end position="139"/>
    </location>
</feature>
<proteinExistence type="inferred from homology"/>
<feature type="compositionally biased region" description="Low complexity" evidence="10">
    <location>
        <begin position="112"/>
        <end position="127"/>
    </location>
</feature>
<dbReference type="GO" id="GO:0042790">
    <property type="term" value="P:nucleolar large rRNA transcription by RNA polymerase I"/>
    <property type="evidence" value="ECO:0007669"/>
    <property type="project" value="TreeGrafter"/>
</dbReference>
<dbReference type="PANTHER" id="PTHR31576">
    <property type="entry name" value="TATA BOX-BINDING PROTEIN-ASSOCIATED FACTOR RNA POLYMERASE I SUBUNIT B"/>
    <property type="match status" value="1"/>
</dbReference>
<keyword evidence="4" id="KW-0863">Zinc-finger</keyword>
<dbReference type="PANTHER" id="PTHR31576:SF2">
    <property type="entry name" value="TATA BOX-BINDING PROTEIN-ASSOCIATED FACTOR RNA POLYMERASE I SUBUNIT B"/>
    <property type="match status" value="1"/>
</dbReference>
<dbReference type="HOGENOM" id="CLU_495389_0_0_1"/>
<evidence type="ECO:0000259" key="11">
    <source>
        <dbReference type="Pfam" id="PF20645"/>
    </source>
</evidence>
<evidence type="ECO:0000256" key="10">
    <source>
        <dbReference type="SAM" id="MobiDB-lite"/>
    </source>
</evidence>
<feature type="domain" description="Rrn7/TAF1B C-terminal cyclin" evidence="11">
    <location>
        <begin position="346"/>
        <end position="422"/>
    </location>
</feature>
<keyword evidence="7" id="KW-0238">DNA-binding</keyword>
<dbReference type="GO" id="GO:0008270">
    <property type="term" value="F:zinc ion binding"/>
    <property type="evidence" value="ECO:0007669"/>
    <property type="project" value="UniProtKB-KW"/>
</dbReference>
<feature type="compositionally biased region" description="Acidic residues" evidence="10">
    <location>
        <begin position="169"/>
        <end position="193"/>
    </location>
</feature>
<keyword evidence="9" id="KW-0539">Nucleus</keyword>
<dbReference type="VEuPathDB" id="FungiDB:A1Q1_04539"/>
<dbReference type="GO" id="GO:0070860">
    <property type="term" value="C:RNA polymerase I core factor complex"/>
    <property type="evidence" value="ECO:0007669"/>
    <property type="project" value="InterPro"/>
</dbReference>
<feature type="region of interest" description="Disordered" evidence="10">
    <location>
        <begin position="41"/>
        <end position="213"/>
    </location>
</feature>
<evidence type="ECO:0000313" key="12">
    <source>
        <dbReference type="EMBL" id="EJT52328.1"/>
    </source>
</evidence>
<keyword evidence="6" id="KW-0805">Transcription regulation</keyword>
<evidence type="ECO:0000313" key="13">
    <source>
        <dbReference type="Proteomes" id="UP000002748"/>
    </source>
</evidence>